<evidence type="ECO:0000256" key="3">
    <source>
        <dbReference type="ARBA" id="ARBA00004629"/>
    </source>
</evidence>
<evidence type="ECO:0000256" key="11">
    <source>
        <dbReference type="ARBA" id="ARBA00022838"/>
    </source>
</evidence>
<dbReference type="Pfam" id="PF08649">
    <property type="entry name" value="DASH_Dad1"/>
    <property type="match status" value="1"/>
</dbReference>
<dbReference type="PANTHER" id="PTHR28025">
    <property type="entry name" value="DASH COMPLEX SUBUNIT DAD1"/>
    <property type="match status" value="1"/>
</dbReference>
<dbReference type="GO" id="GO:0044732">
    <property type="term" value="C:mitotic spindle pole body"/>
    <property type="evidence" value="ECO:0007669"/>
    <property type="project" value="TreeGrafter"/>
</dbReference>
<dbReference type="GO" id="GO:0051010">
    <property type="term" value="F:microtubule plus-end binding"/>
    <property type="evidence" value="ECO:0007669"/>
    <property type="project" value="TreeGrafter"/>
</dbReference>
<dbReference type="OrthoDB" id="5566853at2759"/>
<evidence type="ECO:0000256" key="8">
    <source>
        <dbReference type="ARBA" id="ARBA00022618"/>
    </source>
</evidence>
<keyword evidence="8" id="KW-0132">Cell division</keyword>
<feature type="compositionally biased region" description="Basic and acidic residues" evidence="17">
    <location>
        <begin position="129"/>
        <end position="139"/>
    </location>
</feature>
<dbReference type="EMBL" id="PDNA01000271">
    <property type="protein sequence ID" value="PGG99431.1"/>
    <property type="molecule type" value="Genomic_DNA"/>
</dbReference>
<evidence type="ECO:0000256" key="12">
    <source>
        <dbReference type="ARBA" id="ARBA00023212"/>
    </source>
</evidence>
<evidence type="ECO:0000256" key="10">
    <source>
        <dbReference type="ARBA" id="ARBA00022776"/>
    </source>
</evidence>
<keyword evidence="7" id="KW-0963">Cytoplasm</keyword>
<evidence type="ECO:0000256" key="14">
    <source>
        <dbReference type="ARBA" id="ARBA00023306"/>
    </source>
</evidence>
<feature type="region of interest" description="Disordered" evidence="17">
    <location>
        <begin position="100"/>
        <end position="164"/>
    </location>
</feature>
<dbReference type="GO" id="GO:0072686">
    <property type="term" value="C:mitotic spindle"/>
    <property type="evidence" value="ECO:0007669"/>
    <property type="project" value="InterPro"/>
</dbReference>
<dbReference type="GO" id="GO:0051301">
    <property type="term" value="P:cell division"/>
    <property type="evidence" value="ECO:0007669"/>
    <property type="project" value="UniProtKB-KW"/>
</dbReference>
<dbReference type="PANTHER" id="PTHR28025:SF1">
    <property type="entry name" value="DASH COMPLEX SUBUNIT DAD1"/>
    <property type="match status" value="1"/>
</dbReference>
<comment type="subcellular location">
    <subcellularLocation>
        <location evidence="3">Chromosome</location>
        <location evidence="3">Centromere</location>
        <location evidence="3">Kinetochore</location>
    </subcellularLocation>
    <subcellularLocation>
        <location evidence="2">Cytoplasm</location>
        <location evidence="2">Cytoskeleton</location>
        <location evidence="2">Spindle</location>
    </subcellularLocation>
    <subcellularLocation>
        <location evidence="1">Nucleus</location>
    </subcellularLocation>
</comment>
<dbReference type="GO" id="GO:0005876">
    <property type="term" value="C:spindle microtubule"/>
    <property type="evidence" value="ECO:0007669"/>
    <property type="project" value="TreeGrafter"/>
</dbReference>
<keyword evidence="6" id="KW-0158">Chromosome</keyword>
<keyword evidence="13" id="KW-0539">Nucleus</keyword>
<keyword evidence="9" id="KW-0493">Microtubule</keyword>
<sequence>MSNAQQQHHRSSNNTPCPHTYFEQKRSELMSEIALVRAARAIYDAAPFPFPIETSPPPFLAESSLEEVLQNINRLNRNLESVVAVGNEFSSVEALWSQFETVMEKDDEGGENGGGGEDGEDGDGGGEGMGRDGRGAGERGEEEGEGEGEETTTQRGSSEGRGRR</sequence>
<evidence type="ECO:0000256" key="9">
    <source>
        <dbReference type="ARBA" id="ARBA00022701"/>
    </source>
</evidence>
<protein>
    <recommendedName>
        <fullName evidence="5">DASH complex subunit DAD1</fullName>
    </recommendedName>
    <alternativeName>
        <fullName evidence="16">Outer kinetochore protein DAD1</fullName>
    </alternativeName>
</protein>
<evidence type="ECO:0000256" key="17">
    <source>
        <dbReference type="SAM" id="MobiDB-lite"/>
    </source>
</evidence>
<keyword evidence="15" id="KW-0137">Centromere</keyword>
<evidence type="ECO:0000313" key="19">
    <source>
        <dbReference type="Proteomes" id="UP000224634"/>
    </source>
</evidence>
<feature type="compositionally biased region" description="Acidic residues" evidence="17">
    <location>
        <begin position="140"/>
        <end position="150"/>
    </location>
</feature>
<evidence type="ECO:0000256" key="4">
    <source>
        <dbReference type="ARBA" id="ARBA00010146"/>
    </source>
</evidence>
<keyword evidence="11" id="KW-0995">Kinetochore</keyword>
<keyword evidence="12" id="KW-0206">Cytoskeleton</keyword>
<dbReference type="InterPro" id="IPR013958">
    <property type="entry name" value="DASH_Dad1"/>
</dbReference>
<evidence type="ECO:0000256" key="15">
    <source>
        <dbReference type="ARBA" id="ARBA00023328"/>
    </source>
</evidence>
<name>A0A2B7WSI1_POLH7</name>
<comment type="caution">
    <text evidence="18">The sequence shown here is derived from an EMBL/GenBank/DDBJ whole genome shotgun (WGS) entry which is preliminary data.</text>
</comment>
<gene>
    <name evidence="18" type="ORF">AJ80_09355</name>
</gene>
<proteinExistence type="inferred from homology"/>
<dbReference type="Proteomes" id="UP000224634">
    <property type="component" value="Unassembled WGS sequence"/>
</dbReference>
<dbReference type="STRING" id="1447883.A0A2B7WSI1"/>
<keyword evidence="10" id="KW-0498">Mitosis</keyword>
<evidence type="ECO:0000256" key="7">
    <source>
        <dbReference type="ARBA" id="ARBA00022490"/>
    </source>
</evidence>
<evidence type="ECO:0000256" key="13">
    <source>
        <dbReference type="ARBA" id="ARBA00023242"/>
    </source>
</evidence>
<evidence type="ECO:0000256" key="1">
    <source>
        <dbReference type="ARBA" id="ARBA00004123"/>
    </source>
</evidence>
<keyword evidence="19" id="KW-1185">Reference proteome</keyword>
<dbReference type="GO" id="GO:0042729">
    <property type="term" value="C:DASH complex"/>
    <property type="evidence" value="ECO:0007669"/>
    <property type="project" value="InterPro"/>
</dbReference>
<accession>A0A2B7WSI1</accession>
<evidence type="ECO:0000313" key="18">
    <source>
        <dbReference type="EMBL" id="PGG99431.1"/>
    </source>
</evidence>
<keyword evidence="14" id="KW-0131">Cell cycle</keyword>
<evidence type="ECO:0000256" key="16">
    <source>
        <dbReference type="ARBA" id="ARBA00030566"/>
    </source>
</evidence>
<evidence type="ECO:0000256" key="6">
    <source>
        <dbReference type="ARBA" id="ARBA00022454"/>
    </source>
</evidence>
<organism evidence="18 19">
    <name type="scientific">Polytolypa hystricis (strain UAMH7299)</name>
    <dbReference type="NCBI Taxonomy" id="1447883"/>
    <lineage>
        <taxon>Eukaryota</taxon>
        <taxon>Fungi</taxon>
        <taxon>Dikarya</taxon>
        <taxon>Ascomycota</taxon>
        <taxon>Pezizomycotina</taxon>
        <taxon>Eurotiomycetes</taxon>
        <taxon>Eurotiomycetidae</taxon>
        <taxon>Onygenales</taxon>
        <taxon>Onygenales incertae sedis</taxon>
        <taxon>Polytolypa</taxon>
    </lineage>
</organism>
<evidence type="ECO:0000256" key="5">
    <source>
        <dbReference type="ARBA" id="ARBA00020261"/>
    </source>
</evidence>
<reference evidence="18 19" key="1">
    <citation type="submission" date="2017-10" db="EMBL/GenBank/DDBJ databases">
        <title>Comparative genomics in systemic dimorphic fungi from Ajellomycetaceae.</title>
        <authorList>
            <person name="Munoz J.F."/>
            <person name="Mcewen J.G."/>
            <person name="Clay O.K."/>
            <person name="Cuomo C.A."/>
        </authorList>
    </citation>
    <scope>NUCLEOTIDE SEQUENCE [LARGE SCALE GENOMIC DNA]</scope>
    <source>
        <strain evidence="18 19">UAMH7299</strain>
    </source>
</reference>
<dbReference type="AlphaFoldDB" id="A0A2B7WSI1"/>
<evidence type="ECO:0000256" key="2">
    <source>
        <dbReference type="ARBA" id="ARBA00004186"/>
    </source>
</evidence>
<comment type="similarity">
    <text evidence="4">Belongs to the DASH complex DAD1 family.</text>
</comment>